<evidence type="ECO:0000313" key="1">
    <source>
        <dbReference type="EMBL" id="VAX11756.1"/>
    </source>
</evidence>
<feature type="non-terminal residue" evidence="1">
    <location>
        <position position="275"/>
    </location>
</feature>
<dbReference type="AlphaFoldDB" id="A0A3B1B0D0"/>
<sequence length="275" mass="29859">MPHQSLVRADDSIGRAIYIVNALTGDLIWSGGINNGTVVHSDYFADMKHSIPSDLRVIDINGDGIADFFYASDTGGQIWRFDINNGHAPGDDDLYSGLVTGGVMANLSLALSGANNRRLFYEPDASLVGSGSGQFIALAIGSGWRAHPLDEVVEDRLYMIRDSAIYGPPLGYGKLRSGGSYTPITESDLYDATDNDLGQATGEDLTTARNLFATKDGWYIKLENAGEKSLAHATTFQGQTFFTTYEPTASLLDGSIQSIRSTQHRYRTTMIRQTP</sequence>
<gene>
    <name evidence="1" type="ORF">MNBD_GAMMA26-81</name>
</gene>
<proteinExistence type="predicted"/>
<reference evidence="1" key="1">
    <citation type="submission" date="2018-06" db="EMBL/GenBank/DDBJ databases">
        <authorList>
            <person name="Zhirakovskaya E."/>
        </authorList>
    </citation>
    <scope>NUCLEOTIDE SEQUENCE</scope>
</reference>
<protein>
    <submittedName>
        <fullName evidence="1">Type IV fimbrial biogenesis protein PilY1</fullName>
    </submittedName>
</protein>
<organism evidence="1">
    <name type="scientific">hydrothermal vent metagenome</name>
    <dbReference type="NCBI Taxonomy" id="652676"/>
    <lineage>
        <taxon>unclassified sequences</taxon>
        <taxon>metagenomes</taxon>
        <taxon>ecological metagenomes</taxon>
    </lineage>
</organism>
<accession>A0A3B1B0D0</accession>
<name>A0A3B1B0D0_9ZZZZ</name>
<dbReference type="EMBL" id="UOFX01000090">
    <property type="protein sequence ID" value="VAX11756.1"/>
    <property type="molecule type" value="Genomic_DNA"/>
</dbReference>